<dbReference type="GO" id="GO:0003677">
    <property type="term" value="F:DNA binding"/>
    <property type="evidence" value="ECO:0007669"/>
    <property type="project" value="UniProtKB-KW"/>
</dbReference>
<dbReference type="PANTHER" id="PTHR34215:SF1">
    <property type="entry name" value="YLXR DOMAIN-CONTAINING PROTEIN"/>
    <property type="match status" value="1"/>
</dbReference>
<reference evidence="3 4" key="1">
    <citation type="submission" date="2017-11" db="EMBL/GenBank/DDBJ databases">
        <title>Draft genome sequence of Rhizobiales bacterium SY3-13.</title>
        <authorList>
            <person name="Sun C."/>
        </authorList>
    </citation>
    <scope>NUCLEOTIDE SEQUENCE [LARGE SCALE GENOMIC DNA]</scope>
    <source>
        <strain evidence="3 4">SY3-13</strain>
    </source>
</reference>
<feature type="region of interest" description="Disordered" evidence="1">
    <location>
        <begin position="1"/>
        <end position="50"/>
    </location>
</feature>
<proteinExistence type="predicted"/>
<dbReference type="SUPFAM" id="SSF55315">
    <property type="entry name" value="L30e-like"/>
    <property type="match status" value="1"/>
</dbReference>
<dbReference type="InterPro" id="IPR035931">
    <property type="entry name" value="YlxR-like_sf"/>
</dbReference>
<dbReference type="Gene3D" id="3.30.1230.10">
    <property type="entry name" value="YlxR-like"/>
    <property type="match status" value="1"/>
</dbReference>
<organism evidence="3 4">
    <name type="scientific">Minwuia thermotolerans</name>
    <dbReference type="NCBI Taxonomy" id="2056226"/>
    <lineage>
        <taxon>Bacteria</taxon>
        <taxon>Pseudomonadati</taxon>
        <taxon>Pseudomonadota</taxon>
        <taxon>Alphaproteobacteria</taxon>
        <taxon>Minwuiales</taxon>
        <taxon>Minwuiaceae</taxon>
        <taxon>Minwuia</taxon>
    </lineage>
</organism>
<gene>
    <name evidence="3" type="ORF">CVT23_08370</name>
</gene>
<dbReference type="Proteomes" id="UP000229498">
    <property type="component" value="Unassembled WGS sequence"/>
</dbReference>
<dbReference type="InterPro" id="IPR037465">
    <property type="entry name" value="YlxR"/>
</dbReference>
<dbReference type="AlphaFoldDB" id="A0A2M9G251"/>
<evidence type="ECO:0000313" key="3">
    <source>
        <dbReference type="EMBL" id="PJK29785.1"/>
    </source>
</evidence>
<accession>A0A2M9G251</accession>
<dbReference type="InterPro" id="IPR029064">
    <property type="entry name" value="Ribosomal_eL30-like_sf"/>
</dbReference>
<feature type="domain" description="YlxR" evidence="2">
    <location>
        <begin position="51"/>
        <end position="119"/>
    </location>
</feature>
<protein>
    <submittedName>
        <fullName evidence="3">DNA-binding protein</fullName>
    </submittedName>
</protein>
<dbReference type="OrthoDB" id="9799836at2"/>
<feature type="compositionally biased region" description="Basic residues" evidence="1">
    <location>
        <begin position="17"/>
        <end position="31"/>
    </location>
</feature>
<sequence length="237" mass="25619">MTPTRSSWPRGRTGSPTRKKRLRRATKTRNPRRSDPPDAVTGKPARETPQRRCIVSGASGETARLIRFVLDPARVVTPDVEEKLPGRGAWLSAERKTFEGLGRKNPFPRAFREEANLPEDLAGLTERLLRRRCLNLLGLANGAGLVTAGFEKVADKAGKGEAAVMIVAADGGGTARERAARLAGPAPLIGLFGREELSLALGRENVVHAAVASGRLADMFLRETERLSLISGSPVDW</sequence>
<evidence type="ECO:0000313" key="4">
    <source>
        <dbReference type="Proteomes" id="UP000229498"/>
    </source>
</evidence>
<evidence type="ECO:0000256" key="1">
    <source>
        <dbReference type="SAM" id="MobiDB-lite"/>
    </source>
</evidence>
<comment type="caution">
    <text evidence="3">The sequence shown here is derived from an EMBL/GenBank/DDBJ whole genome shotgun (WGS) entry which is preliminary data.</text>
</comment>
<dbReference type="Gene3D" id="3.30.1330.30">
    <property type="match status" value="1"/>
</dbReference>
<dbReference type="SUPFAM" id="SSF64376">
    <property type="entry name" value="YlxR-like"/>
    <property type="match status" value="1"/>
</dbReference>
<dbReference type="Pfam" id="PF04296">
    <property type="entry name" value="YlxR"/>
    <property type="match status" value="1"/>
</dbReference>
<dbReference type="InterPro" id="IPR007393">
    <property type="entry name" value="YlxR_dom"/>
</dbReference>
<name>A0A2M9G251_9PROT</name>
<evidence type="ECO:0000259" key="2">
    <source>
        <dbReference type="Pfam" id="PF04296"/>
    </source>
</evidence>
<keyword evidence="3" id="KW-0238">DNA-binding</keyword>
<keyword evidence="4" id="KW-1185">Reference proteome</keyword>
<dbReference type="PANTHER" id="PTHR34215">
    <property type="entry name" value="BLL0784 PROTEIN"/>
    <property type="match status" value="1"/>
</dbReference>
<dbReference type="EMBL" id="PHIG01000031">
    <property type="protein sequence ID" value="PJK29785.1"/>
    <property type="molecule type" value="Genomic_DNA"/>
</dbReference>